<proteinExistence type="inferred from homology"/>
<dbReference type="InterPro" id="IPR036412">
    <property type="entry name" value="HAD-like_sf"/>
</dbReference>
<feature type="compositionally biased region" description="Polar residues" evidence="8">
    <location>
        <begin position="588"/>
        <end position="605"/>
    </location>
</feature>
<dbReference type="GO" id="GO:0019829">
    <property type="term" value="F:ATPase-coupled monoatomic cation transmembrane transporter activity"/>
    <property type="evidence" value="ECO:0007669"/>
    <property type="project" value="InterPro"/>
</dbReference>
<keyword evidence="5 7" id="KW-1133">Transmembrane helix</keyword>
<keyword evidence="2 7" id="KW-0812">Transmembrane</keyword>
<dbReference type="Pfam" id="PF00403">
    <property type="entry name" value="HMA"/>
    <property type="match status" value="1"/>
</dbReference>
<dbReference type="SFLD" id="SFLDS00003">
    <property type="entry name" value="Haloacid_Dehalogenase"/>
    <property type="match status" value="1"/>
</dbReference>
<name>A0AAD6NMH2_DREDA</name>
<dbReference type="Gene3D" id="3.40.50.1000">
    <property type="entry name" value="HAD superfamily/HAD-like"/>
    <property type="match status" value="1"/>
</dbReference>
<dbReference type="InterPro" id="IPR001757">
    <property type="entry name" value="P_typ_ATPase"/>
</dbReference>
<dbReference type="SFLD" id="SFLDG00002">
    <property type="entry name" value="C1.7:_P-type_atpase_like"/>
    <property type="match status" value="1"/>
</dbReference>
<keyword evidence="6 7" id="KW-0472">Membrane</keyword>
<evidence type="ECO:0000256" key="4">
    <source>
        <dbReference type="ARBA" id="ARBA00022967"/>
    </source>
</evidence>
<dbReference type="SUPFAM" id="SSF56784">
    <property type="entry name" value="HAD-like"/>
    <property type="match status" value="1"/>
</dbReference>
<dbReference type="InterPro" id="IPR023298">
    <property type="entry name" value="ATPase_P-typ_TM_dom_sf"/>
</dbReference>
<dbReference type="Proteomes" id="UP001221413">
    <property type="component" value="Unassembled WGS sequence"/>
</dbReference>
<dbReference type="InterPro" id="IPR059000">
    <property type="entry name" value="ATPase_P-type_domA"/>
</dbReference>
<dbReference type="SUPFAM" id="SSF81653">
    <property type="entry name" value="Calcium ATPase, transduction domain A"/>
    <property type="match status" value="1"/>
</dbReference>
<keyword evidence="3 7" id="KW-0479">Metal-binding</keyword>
<feature type="transmembrane region" description="Helical" evidence="7">
    <location>
        <begin position="837"/>
        <end position="858"/>
    </location>
</feature>
<dbReference type="PRINTS" id="PR00943">
    <property type="entry name" value="CUATPASE"/>
</dbReference>
<evidence type="ECO:0000256" key="8">
    <source>
        <dbReference type="SAM" id="MobiDB-lite"/>
    </source>
</evidence>
<dbReference type="Gene3D" id="3.40.1110.10">
    <property type="entry name" value="Calcium-transporting ATPase, cytoplasmic domain N"/>
    <property type="match status" value="1"/>
</dbReference>
<dbReference type="Gene3D" id="2.70.150.10">
    <property type="entry name" value="Calcium-transporting ATPase, cytoplasmic transduction domain A"/>
    <property type="match status" value="1"/>
</dbReference>
<dbReference type="EMBL" id="JAQGDS010000002">
    <property type="protein sequence ID" value="KAJ6263692.1"/>
    <property type="molecule type" value="Genomic_DNA"/>
</dbReference>
<dbReference type="Pfam" id="PF00702">
    <property type="entry name" value="Hydrolase"/>
    <property type="match status" value="1"/>
</dbReference>
<dbReference type="GO" id="GO:0016887">
    <property type="term" value="F:ATP hydrolysis activity"/>
    <property type="evidence" value="ECO:0007669"/>
    <property type="project" value="InterPro"/>
</dbReference>
<dbReference type="InterPro" id="IPR006121">
    <property type="entry name" value="HMA_dom"/>
</dbReference>
<feature type="domain" description="HMA" evidence="9">
    <location>
        <begin position="657"/>
        <end position="724"/>
    </location>
</feature>
<dbReference type="Gene3D" id="3.30.70.100">
    <property type="match status" value="1"/>
</dbReference>
<dbReference type="NCBIfam" id="TIGR01525">
    <property type="entry name" value="ATPase-IB_hvy"/>
    <property type="match status" value="1"/>
</dbReference>
<feature type="region of interest" description="Disordered" evidence="8">
    <location>
        <begin position="541"/>
        <end position="608"/>
    </location>
</feature>
<keyword evidence="4" id="KW-1278">Translocase</keyword>
<dbReference type="InterPro" id="IPR023299">
    <property type="entry name" value="ATPase_P-typ_cyto_dom_N"/>
</dbReference>
<comment type="subcellular location">
    <subcellularLocation>
        <location evidence="1 7">Membrane</location>
    </subcellularLocation>
</comment>
<dbReference type="InterPro" id="IPR023214">
    <property type="entry name" value="HAD_sf"/>
</dbReference>
<evidence type="ECO:0000256" key="2">
    <source>
        <dbReference type="ARBA" id="ARBA00022692"/>
    </source>
</evidence>
<protein>
    <submittedName>
        <fullName evidence="10">P-type cation-transporting ATPase</fullName>
    </submittedName>
</protein>
<dbReference type="PANTHER" id="PTHR46594:SF4">
    <property type="entry name" value="P-TYPE CATION-TRANSPORTING ATPASE"/>
    <property type="match status" value="1"/>
</dbReference>
<keyword evidence="7" id="KW-0067">ATP-binding</keyword>
<evidence type="ECO:0000256" key="7">
    <source>
        <dbReference type="RuleBase" id="RU362081"/>
    </source>
</evidence>
<dbReference type="SUPFAM" id="SSF81665">
    <property type="entry name" value="Calcium ATPase, transmembrane domain M"/>
    <property type="match status" value="1"/>
</dbReference>
<dbReference type="SUPFAM" id="SSF55008">
    <property type="entry name" value="HMA, heavy metal-associated domain"/>
    <property type="match status" value="1"/>
</dbReference>
<comment type="similarity">
    <text evidence="7">Belongs to the cation transport ATPase (P-type) (TC 3.A.3) family. Type IB subfamily.</text>
</comment>
<dbReference type="GO" id="GO:0046872">
    <property type="term" value="F:metal ion binding"/>
    <property type="evidence" value="ECO:0007669"/>
    <property type="project" value="UniProtKB-KW"/>
</dbReference>
<dbReference type="NCBIfam" id="TIGR01511">
    <property type="entry name" value="ATPase-IB1_Cu"/>
    <property type="match status" value="1"/>
</dbReference>
<dbReference type="PROSITE" id="PS50846">
    <property type="entry name" value="HMA_2"/>
    <property type="match status" value="1"/>
</dbReference>
<feature type="transmembrane region" description="Helical" evidence="7">
    <location>
        <begin position="1397"/>
        <end position="1420"/>
    </location>
</feature>
<feature type="transmembrane region" description="Helical" evidence="7">
    <location>
        <begin position="806"/>
        <end position="825"/>
    </location>
</feature>
<evidence type="ECO:0000256" key="6">
    <source>
        <dbReference type="ARBA" id="ARBA00023136"/>
    </source>
</evidence>
<dbReference type="InterPro" id="IPR056236">
    <property type="entry name" value="HMA_PCA1"/>
</dbReference>
<gene>
    <name evidence="10" type="ORF">Dda_2261</name>
</gene>
<accession>A0AAD6NMH2</accession>
<dbReference type="PANTHER" id="PTHR46594">
    <property type="entry name" value="P-TYPE CATION-TRANSPORTING ATPASE"/>
    <property type="match status" value="1"/>
</dbReference>
<feature type="transmembrane region" description="Helical" evidence="7">
    <location>
        <begin position="870"/>
        <end position="891"/>
    </location>
</feature>
<evidence type="ECO:0000256" key="5">
    <source>
        <dbReference type="ARBA" id="ARBA00022989"/>
    </source>
</evidence>
<dbReference type="SFLD" id="SFLDF00027">
    <property type="entry name" value="p-type_atpase"/>
    <property type="match status" value="1"/>
</dbReference>
<evidence type="ECO:0000256" key="1">
    <source>
        <dbReference type="ARBA" id="ARBA00004370"/>
    </source>
</evidence>
<dbReference type="GO" id="GO:0005524">
    <property type="term" value="F:ATP binding"/>
    <property type="evidence" value="ECO:0007669"/>
    <property type="project" value="UniProtKB-UniRule"/>
</dbReference>
<dbReference type="Pfam" id="PF24534">
    <property type="entry name" value="HMA_PCA1"/>
    <property type="match status" value="1"/>
</dbReference>
<keyword evidence="7" id="KW-0547">Nucleotide-binding</keyword>
<organism evidence="10 11">
    <name type="scientific">Drechslerella dactyloides</name>
    <name type="common">Nematode-trapping fungus</name>
    <name type="synonym">Arthrobotrys dactyloides</name>
    <dbReference type="NCBI Taxonomy" id="74499"/>
    <lineage>
        <taxon>Eukaryota</taxon>
        <taxon>Fungi</taxon>
        <taxon>Dikarya</taxon>
        <taxon>Ascomycota</taxon>
        <taxon>Pezizomycotina</taxon>
        <taxon>Orbiliomycetes</taxon>
        <taxon>Orbiliales</taxon>
        <taxon>Orbiliaceae</taxon>
        <taxon>Drechslerella</taxon>
    </lineage>
</organism>
<feature type="transmembrane region" description="Helical" evidence="7">
    <location>
        <begin position="1426"/>
        <end position="1447"/>
    </location>
</feature>
<dbReference type="CDD" id="cd00371">
    <property type="entry name" value="HMA"/>
    <property type="match status" value="1"/>
</dbReference>
<evidence type="ECO:0000256" key="3">
    <source>
        <dbReference type="ARBA" id="ARBA00022723"/>
    </source>
</evidence>
<evidence type="ECO:0000313" key="11">
    <source>
        <dbReference type="Proteomes" id="UP001221413"/>
    </source>
</evidence>
<evidence type="ECO:0000259" key="9">
    <source>
        <dbReference type="PROSITE" id="PS50846"/>
    </source>
</evidence>
<evidence type="ECO:0000313" key="10">
    <source>
        <dbReference type="EMBL" id="KAJ6263692.1"/>
    </source>
</evidence>
<dbReference type="InterPro" id="IPR044492">
    <property type="entry name" value="P_typ_ATPase_HD_dom"/>
</dbReference>
<dbReference type="GO" id="GO:0016020">
    <property type="term" value="C:membrane"/>
    <property type="evidence" value="ECO:0007669"/>
    <property type="project" value="UniProtKB-SubCell"/>
</dbReference>
<reference evidence="10" key="1">
    <citation type="submission" date="2023-01" db="EMBL/GenBank/DDBJ databases">
        <title>The chitinases involved in constricting ring structure development in the nematode-trapping fungus Drechslerella dactyloides.</title>
        <authorList>
            <person name="Wang R."/>
            <person name="Zhang L."/>
            <person name="Tang P."/>
            <person name="Li S."/>
            <person name="Liang L."/>
        </authorList>
    </citation>
    <scope>NUCLEOTIDE SEQUENCE</scope>
    <source>
        <strain evidence="10">YMF1.00031</strain>
    </source>
</reference>
<dbReference type="InterPro" id="IPR027256">
    <property type="entry name" value="P-typ_ATPase_IB"/>
</dbReference>
<dbReference type="Pfam" id="PF00122">
    <property type="entry name" value="E1-E2_ATPase"/>
    <property type="match status" value="1"/>
</dbReference>
<keyword evidence="11" id="KW-1185">Reference proteome</keyword>
<sequence>MATPTTPKRSAPPQYLLLQTPPHVATPPPPTTRNARSKDFIPAFQSRAAILASLYGDFRTYIDSIKLLQSQGHELTDAESAKFRLNVTKGDKLSNSYWQLVRDLTTAIRSIYLSGQDPESTLVLGYSSAKIVVECPYCDEIHEHKRVNAGIGVPVIYPAGCGAFGRYRIVFPGDMDKLTGGLGKQAVGIEVHKTGAYWVAVKDDCPNLESFFVVKYRPRPRQHLERKKIAVKQQIIKQEESQQETVIQEIVKVEVSVQVTAEEKDEEKMMFEAFQRLDIAEHHSYNPVAVTPRDQWATIKKLQEIAQGCIEKMSSLDQIVGYNTPPTYKVIAERWKETAVQRDTRSKVERETDFQLCTATDGSSSWVLGLVESDGFRTVCSCIRGPQYADISVVSGLVENERLEPSLPLNNKQLIKLIQGLAKEIGHEFPKEIPKGAVSWKRELERKNTTATSAQNWFACHAEKKMLVRYLMVHTRWIPDGFSHNFFKYRDLLGEEAGMRSSVCLTKDAQFWVSYEICEDCEKFIAGVCKKFEISLSFRKMEDEHEPPKAEASGEENEEGKVEAKGESKEEHQEYGKPVNENQKPKDSPTSGRSTTLEAPQQLSRRSAAAKQCNKSCCGKERTQDEISTPKVNYETTQKTSSVREKEIDIEKSAARQNVTLKVVGMTCTGCSRKAFNVLNNINGISSVRVTFVTGVAEFDLDPAISSLEQVLPQIEKETGFKFSQVVSDYQTLELHFDPLTAKSVYEKIRSIVESVEKIDKTTYRISYDPSVIGARTLLSSIPGASLAPPGNDTALVDGRKRLLKMSWSTGIAAVLTIPILALNWSDNPVPYSARSVVSLVLATFVQALAVPEFYVGALKSLIYSKVLEMDMLIVISITAAYGYSVVAFSLTHAGYVLQTGEFFETSSLLITLVLLGKLVAAVAKMKAISAVSLRSLQAEKAMLVGPSGETVEIDCRLLEMGDSFVVPPHSRVVTDGVITSGSSSIDESMITGESTPVAKTIHDEIIAGTINGPSPLTVRMTRLPGKNSITDIAKLVENALASKPRVQDIADKVASYFIPVVISIALIVFLIWIAVALKVRKENGGSAVGIAITYAIAVLAVSCPCAVGLAVPMVLVIAGGAAARSGVIIKQADSLERAYSITDVVFDKTGTITKGDLVVVHEEILDQRFPSSDIISLVRSLTKDSQHPVSMAVAAYLQQSPYGPTCLENTESVPGSGIQCAWKGSVVKAGNPYWLNLEATAEILTLLEKGMTLFCVTVDSAVVVVFGLKSSIRDEAQQVIANLQRRKINCHIVSGDAPKVVEDIAAVVGIPLSNVASRHSPAEKQQYIESLMASGRKVLFCGDGTNDAVAVAQADIGMQIGTTSDVTRAVADVVLLGGLEGVEVLLNISKRSSQRIIFNFVWAAFYNLFAIVLAGGAFVKARIPPGYAGLGEIVSVVPVIVAAMTLSRTKRA</sequence>
<feature type="compositionally biased region" description="Basic and acidic residues" evidence="8">
    <location>
        <begin position="559"/>
        <end position="575"/>
    </location>
</feature>
<dbReference type="PROSITE" id="PS00154">
    <property type="entry name" value="ATPASE_E1_E2"/>
    <property type="match status" value="1"/>
</dbReference>
<dbReference type="InterPro" id="IPR018303">
    <property type="entry name" value="ATPase_P-typ_P_site"/>
</dbReference>
<feature type="transmembrane region" description="Helical" evidence="7">
    <location>
        <begin position="1054"/>
        <end position="1076"/>
    </location>
</feature>
<feature type="region of interest" description="Disordered" evidence="8">
    <location>
        <begin position="1"/>
        <end position="34"/>
    </location>
</feature>
<dbReference type="InterPro" id="IPR008250">
    <property type="entry name" value="ATPase_P-typ_transduc_dom_A_sf"/>
</dbReference>
<dbReference type="InterPro" id="IPR036163">
    <property type="entry name" value="HMA_dom_sf"/>
</dbReference>
<dbReference type="NCBIfam" id="TIGR01494">
    <property type="entry name" value="ATPase_P-type"/>
    <property type="match status" value="1"/>
</dbReference>
<feature type="transmembrane region" description="Helical" evidence="7">
    <location>
        <begin position="1088"/>
        <end position="1121"/>
    </location>
</feature>
<dbReference type="PRINTS" id="PR00119">
    <property type="entry name" value="CATATPASE"/>
</dbReference>
<comment type="caution">
    <text evidence="10">The sequence shown here is derived from an EMBL/GenBank/DDBJ whole genome shotgun (WGS) entry which is preliminary data.</text>
</comment>